<sequence>MIKRSSSILILICIILFNLSPIAMAADYADIGDISTGTGVLSEESFPSGDNTPSISDVRVSGSYDEGARGADYFKKIKIDLVGENLTDDNFLTEEGLRWTDKTEVELISGTEIGHLNGSSDFGSERPGSPVKMFSTDIGTSGRITYVGKTKSGIDLDLIWEIEASDKDDWKANSGLNSHGSIRGIGFSGEQFFPNAIGNSISVLYNNANNISINYRIVEHGTTNEQSVVLSFTSSDIDTAQGQII</sequence>
<dbReference type="AlphaFoldDB" id="A0A7Y8VQE0"/>
<feature type="signal peptide" evidence="1">
    <location>
        <begin position="1"/>
        <end position="25"/>
    </location>
</feature>
<feature type="chain" id="PRO_5030594790" evidence="1">
    <location>
        <begin position="26"/>
        <end position="245"/>
    </location>
</feature>
<protein>
    <submittedName>
        <fullName evidence="2">Uncharacterized protein</fullName>
    </submittedName>
</protein>
<reference evidence="2 3" key="1">
    <citation type="submission" date="2020-06" db="EMBL/GenBank/DDBJ databases">
        <title>Mogibacterium timidum strain W9173 genomic sequence.</title>
        <authorList>
            <person name="Wade W.G."/>
            <person name="Johnston C.D."/>
            <person name="Chen T."/>
            <person name="Dewhirst F.E."/>
        </authorList>
    </citation>
    <scope>NUCLEOTIDE SEQUENCE [LARGE SCALE GENOMIC DNA]</scope>
    <source>
        <strain evidence="2 3">W9173</strain>
    </source>
</reference>
<accession>A0A7Y8VQE0</accession>
<evidence type="ECO:0000313" key="2">
    <source>
        <dbReference type="EMBL" id="NWO22736.1"/>
    </source>
</evidence>
<dbReference type="Proteomes" id="UP000526307">
    <property type="component" value="Unassembled WGS sequence"/>
</dbReference>
<name>A0A7Y8VQE0_9FIRM</name>
<dbReference type="EMBL" id="JABXYR010000001">
    <property type="protein sequence ID" value="NWO22736.1"/>
    <property type="molecule type" value="Genomic_DNA"/>
</dbReference>
<evidence type="ECO:0000313" key="3">
    <source>
        <dbReference type="Proteomes" id="UP000526307"/>
    </source>
</evidence>
<keyword evidence="3" id="KW-1185">Reference proteome</keyword>
<gene>
    <name evidence="2" type="ORF">HW270_01335</name>
</gene>
<keyword evidence="1" id="KW-0732">Signal</keyword>
<comment type="caution">
    <text evidence="2">The sequence shown here is derived from an EMBL/GenBank/DDBJ whole genome shotgun (WGS) entry which is preliminary data.</text>
</comment>
<dbReference type="RefSeq" id="WP_178978120.1">
    <property type="nucleotide sequence ID" value="NZ_JABXYR010000001.1"/>
</dbReference>
<evidence type="ECO:0000256" key="1">
    <source>
        <dbReference type="SAM" id="SignalP"/>
    </source>
</evidence>
<proteinExistence type="predicted"/>
<organism evidence="2 3">
    <name type="scientific">Mogibacterium timidum</name>
    <dbReference type="NCBI Taxonomy" id="35519"/>
    <lineage>
        <taxon>Bacteria</taxon>
        <taxon>Bacillati</taxon>
        <taxon>Bacillota</taxon>
        <taxon>Clostridia</taxon>
        <taxon>Peptostreptococcales</taxon>
        <taxon>Anaerovoracaceae</taxon>
        <taxon>Mogibacterium</taxon>
    </lineage>
</organism>